<accession>A0A173WN48</accession>
<protein>
    <submittedName>
        <fullName evidence="1">Uncharacterized protein</fullName>
    </submittedName>
</protein>
<dbReference type="EMBL" id="CYZH01000001">
    <property type="protein sequence ID" value="CUN40386.1"/>
    <property type="molecule type" value="Genomic_DNA"/>
</dbReference>
<evidence type="ECO:0000313" key="1">
    <source>
        <dbReference type="EMBL" id="CUN40386.1"/>
    </source>
</evidence>
<proteinExistence type="predicted"/>
<organism evidence="1 2">
    <name type="scientific">Bacteroides finegoldii</name>
    <dbReference type="NCBI Taxonomy" id="338188"/>
    <lineage>
        <taxon>Bacteria</taxon>
        <taxon>Pseudomonadati</taxon>
        <taxon>Bacteroidota</taxon>
        <taxon>Bacteroidia</taxon>
        <taxon>Bacteroidales</taxon>
        <taxon>Bacteroidaceae</taxon>
        <taxon>Bacteroides</taxon>
    </lineage>
</organism>
<name>A0A173WN48_9BACE</name>
<dbReference type="Proteomes" id="UP000095517">
    <property type="component" value="Unassembled WGS sequence"/>
</dbReference>
<gene>
    <name evidence="1" type="ORF">ERS852397_00148</name>
</gene>
<dbReference type="AlphaFoldDB" id="A0A173WN48"/>
<reference evidence="1 2" key="1">
    <citation type="submission" date="2015-09" db="EMBL/GenBank/DDBJ databases">
        <authorList>
            <consortium name="Pathogen Informatics"/>
        </authorList>
    </citation>
    <scope>NUCLEOTIDE SEQUENCE [LARGE SCALE GENOMIC DNA]</scope>
    <source>
        <strain evidence="1 2">2789STDY5608840</strain>
    </source>
</reference>
<evidence type="ECO:0000313" key="2">
    <source>
        <dbReference type="Proteomes" id="UP000095517"/>
    </source>
</evidence>
<sequence length="35" mass="4221">MFQRLAIKALQQWAQKEERKPLVLREGKTKQILIK</sequence>